<evidence type="ECO:0000256" key="2">
    <source>
        <dbReference type="ARBA" id="ARBA00022692"/>
    </source>
</evidence>
<proteinExistence type="predicted"/>
<name>A0ABT1TC40_9GAMM</name>
<keyword evidence="7" id="KW-1185">Reference proteome</keyword>
<dbReference type="PANTHER" id="PTHR36985:SF1">
    <property type="entry name" value="TRANSLOCATION AND ASSEMBLY MODULE SUBUNIT TAMB"/>
    <property type="match status" value="1"/>
</dbReference>
<dbReference type="Pfam" id="PF04357">
    <property type="entry name" value="TamB"/>
    <property type="match status" value="1"/>
</dbReference>
<sequence>MKKTLLLLALALMLLLPVGLYSLLNSSAGSRWLLQGILAALPAQTGLARIEGRLLDQIELQGLHYETDAEAVDIDRLRFSWQPAHLLTGTLKLVDISLEGVTIVVKQPRPSSEGGFDWEAELGLPLQVILENLSVTDLYYRAGETDVHLQYLRLSALSERNRIDIPALSLRAAPLELELSGQVALGRGFPFSLSSEWRFDSPEYGRWQTHTRVSGNADYVELDSRQQAPFPLSVHGTLKQLQTQAMLALRGDWQQLRWPPNAATPQFGSDRGFFEIDGVLDDYRVRVAGPLTQDYLPDARLEFSGQGSGKTLQIADLQLSSPAGGLFASGNVAWETGVQLDLRAGGKNFNPALFLADLPGKLSFDSHIQAKIDAGASEARITLASLTGQLRGNPVRAGGKISYTDRGLAIDHLAIHAGRNRIGANGRMAGGDSDLSFDIDSPDMAGLWPGLSGALKASGRARGKLQNPQLAFQAQGRRLRLADHAIGRLDMNVDYRPEAGQVSKIQLRADNIQTAGIALDRLTLDGAGNLSRHRLTLDMHGPSLSLAGAVSAGARGPDWQAHLNTLDLSGPAWGQWRLPAPSQIKASRAGDGFDISMTDICLKQNNASLCLGGRYRSDSDFSAQLRARTLPAALLNAYLPAGVSLNSRIEADIDLKRRNGVLTGSYRLDMPDDGKLLVERGQNVGELNLGAIGLSGQLDDQRLQSRADIRLPDGDFFRAALQYNIDSQRIQSGHIAASVKHWAWLQPFAAQLAQPTGQLKADLTLSGNPRAPNISGGLELTGGSFELPDAGVGFRELDLQASAGDGKSKNIAIRGTARPFFVRNDAPAGLQFNGRLELAANLQRLQPLTGDYRIGIPAGVSIGHASGPTMPIAASSLSGAVQGDQLSAQLDLRLPNDDYVSALLRADSGPGQSLSGQINASWRDMTLIDALLADLSQTQGHLKADLTLAGSLSQPQLAGSVNLLQAAATINALGIRIQDLNLRAANADSAADRLQISGGARSGQGRLSLSGSVGLNGAADLALRGEDFEAAKLAEAQVTISPDLRLTSTQSGEKLSGRLDIPKAIIALREIPEHAVSVSEDETILGQARREQTSPAEFGPDADIEVVLGRQVHFTGMGLDSGLAGRLKIQRSGGATQMHGTVDMQQGRYQSYGQDLSLRKGRFLFNGPLAAPWLDVEAVRLSRDHGVTAVLQLSGPLNTPKTRVYSEPALPEADALAYLVTGSPLNQVGKGNANLLASAAVSYGAGQLSWLSDKLGVDEFEVKQGQTLQDTLLTVGQYLSPDFYVGTRVGIFNQQATLVLKHKLSKTINLETQAGTSQRVKLNYEIDTD</sequence>
<reference evidence="6 7" key="1">
    <citation type="submission" date="2022-07" db="EMBL/GenBank/DDBJ databases">
        <title>Methylomonas rivi sp. nov., Methylomonas rosea sp. nov., Methylomonas aureus sp. nov. and Methylomonas subterranea sp. nov., four novel methanotrophs isolated from a freshwater creek and the deep terrestrial subsurface.</title>
        <authorList>
            <person name="Abin C."/>
            <person name="Sankaranarayanan K."/>
            <person name="Garner C."/>
            <person name="Sindelar R."/>
            <person name="Kotary K."/>
            <person name="Garner R."/>
            <person name="Barclay S."/>
            <person name="Lawson P."/>
            <person name="Krumholz L."/>
        </authorList>
    </citation>
    <scope>NUCLEOTIDE SEQUENCE [LARGE SCALE GENOMIC DNA]</scope>
    <source>
        <strain evidence="6 7">SURF-2</strain>
    </source>
</reference>
<organism evidence="6 7">
    <name type="scientific">Methylomonas subterranea</name>
    <dbReference type="NCBI Taxonomy" id="2952225"/>
    <lineage>
        <taxon>Bacteria</taxon>
        <taxon>Pseudomonadati</taxon>
        <taxon>Pseudomonadota</taxon>
        <taxon>Gammaproteobacteria</taxon>
        <taxon>Methylococcales</taxon>
        <taxon>Methylococcaceae</taxon>
        <taxon>Methylomonas</taxon>
    </lineage>
</organism>
<evidence type="ECO:0000313" key="6">
    <source>
        <dbReference type="EMBL" id="MCQ8102811.1"/>
    </source>
</evidence>
<evidence type="ECO:0000259" key="5">
    <source>
        <dbReference type="Pfam" id="PF04357"/>
    </source>
</evidence>
<protein>
    <submittedName>
        <fullName evidence="6">Translocation/assembly module TamB domain-containing protein</fullName>
    </submittedName>
</protein>
<comment type="subcellular location">
    <subcellularLocation>
        <location evidence="1">Membrane</location>
        <topology evidence="1">Single-pass membrane protein</topology>
    </subcellularLocation>
</comment>
<keyword evidence="2" id="KW-0812">Transmembrane</keyword>
<keyword evidence="4" id="KW-0472">Membrane</keyword>
<keyword evidence="3" id="KW-1133">Transmembrane helix</keyword>
<dbReference type="RefSeq" id="WP_256600428.1">
    <property type="nucleotide sequence ID" value="NZ_JANIBJ010000002.1"/>
</dbReference>
<dbReference type="InterPro" id="IPR007452">
    <property type="entry name" value="TamB_C"/>
</dbReference>
<dbReference type="PANTHER" id="PTHR36985">
    <property type="entry name" value="TRANSLOCATION AND ASSEMBLY MODULE SUBUNIT TAMB"/>
    <property type="match status" value="1"/>
</dbReference>
<feature type="domain" description="Translocation and assembly module TamB C-terminal" evidence="5">
    <location>
        <begin position="1001"/>
        <end position="1327"/>
    </location>
</feature>
<evidence type="ECO:0000256" key="1">
    <source>
        <dbReference type="ARBA" id="ARBA00004167"/>
    </source>
</evidence>
<gene>
    <name evidence="6" type="ORF">NP590_01735</name>
</gene>
<evidence type="ECO:0000313" key="7">
    <source>
        <dbReference type="Proteomes" id="UP001524499"/>
    </source>
</evidence>
<evidence type="ECO:0000256" key="3">
    <source>
        <dbReference type="ARBA" id="ARBA00022989"/>
    </source>
</evidence>
<comment type="caution">
    <text evidence="6">The sequence shown here is derived from an EMBL/GenBank/DDBJ whole genome shotgun (WGS) entry which is preliminary data.</text>
</comment>
<dbReference type="EMBL" id="JANIBJ010000002">
    <property type="protein sequence ID" value="MCQ8102811.1"/>
    <property type="molecule type" value="Genomic_DNA"/>
</dbReference>
<dbReference type="Proteomes" id="UP001524499">
    <property type="component" value="Unassembled WGS sequence"/>
</dbReference>
<accession>A0ABT1TC40</accession>
<evidence type="ECO:0000256" key="4">
    <source>
        <dbReference type="ARBA" id="ARBA00023136"/>
    </source>
</evidence>